<evidence type="ECO:0000313" key="2">
    <source>
        <dbReference type="Proteomes" id="UP001185092"/>
    </source>
</evidence>
<comment type="caution">
    <text evidence="1">The sequence shown here is derived from an EMBL/GenBank/DDBJ whole genome shotgun (WGS) entry which is preliminary data.</text>
</comment>
<dbReference type="AlphaFoldDB" id="A0AAE3XPN8"/>
<evidence type="ECO:0008006" key="3">
    <source>
        <dbReference type="Google" id="ProtNLM"/>
    </source>
</evidence>
<evidence type="ECO:0000313" key="1">
    <source>
        <dbReference type="EMBL" id="MDR6241761.1"/>
    </source>
</evidence>
<reference evidence="1" key="1">
    <citation type="submission" date="2023-07" db="EMBL/GenBank/DDBJ databases">
        <title>Genomic Encyclopedia of Type Strains, Phase IV (KMG-IV): sequencing the most valuable type-strain genomes for metagenomic binning, comparative biology and taxonomic classification.</title>
        <authorList>
            <person name="Goeker M."/>
        </authorList>
    </citation>
    <scope>NUCLEOTIDE SEQUENCE</scope>
    <source>
        <strain evidence="1">DSM 26174</strain>
    </source>
</reference>
<dbReference type="RefSeq" id="WP_309942831.1">
    <property type="nucleotide sequence ID" value="NZ_AP025309.1"/>
</dbReference>
<proteinExistence type="predicted"/>
<keyword evidence="2" id="KW-1185">Reference proteome</keyword>
<protein>
    <recommendedName>
        <fullName evidence="3">Cadherin domain-containing protein</fullName>
    </recommendedName>
</protein>
<dbReference type="Gene3D" id="2.60.40.2710">
    <property type="match status" value="1"/>
</dbReference>
<accession>A0AAE3XPN8</accession>
<dbReference type="EMBL" id="JAVDQD010000011">
    <property type="protein sequence ID" value="MDR6241761.1"/>
    <property type="molecule type" value="Genomic_DNA"/>
</dbReference>
<name>A0AAE3XPN8_9BACT</name>
<sequence>MKNLLFTFRGVFLLGIAALSFLFSCNHEKDDWEVYAGIPKDLRYTMVDNYLCGDYYESSEPSVFVGKAGATFEIIGGSATNGGSFNQEAFMIMPNSGQIILKNYNPLSPGDYAVDVRVTNAEGSSDFIGAFRFTAMPQAPSGISYYPYNYSAYLSESDFFITETPQLKGGGPYTFKLTDNYNNLFSIDEATGEISFDESEASVSDTGYKSYELEVHVTNPIGEAQQPYACKIELVGDQALKKIYTLESALANASDLGMRNALSYTVLGKYTKVYDMPDDVDDSDNSVEPEKYVTTLKDPDSAPNYQQGWWYNAWHGYPESYDMDVTHGQSQVEMRECYPIGIRTLNRDVELVSYLVTDEIDLTEYNEKAQLIINGYYIWRSSTSNQFFGVFIIPADQYDADNPEESKWEEIIEDVTVPHFYYHDIQKGTPVKESEIYANQFVTDLDNKYLSTKFRVAIRAEKLDKDKGSMNRSVFVNECTVRAK</sequence>
<organism evidence="1 2">
    <name type="scientific">Aureibacter tunicatorum</name>
    <dbReference type="NCBI Taxonomy" id="866807"/>
    <lineage>
        <taxon>Bacteria</taxon>
        <taxon>Pseudomonadati</taxon>
        <taxon>Bacteroidota</taxon>
        <taxon>Cytophagia</taxon>
        <taxon>Cytophagales</taxon>
        <taxon>Persicobacteraceae</taxon>
        <taxon>Aureibacter</taxon>
    </lineage>
</organism>
<gene>
    <name evidence="1" type="ORF">HNQ88_004848</name>
</gene>
<dbReference type="PROSITE" id="PS51257">
    <property type="entry name" value="PROKAR_LIPOPROTEIN"/>
    <property type="match status" value="1"/>
</dbReference>
<dbReference type="Proteomes" id="UP001185092">
    <property type="component" value="Unassembled WGS sequence"/>
</dbReference>